<sequence length="76" mass="8625">MLSIERLMKEALSLPNALRAQLAERLVESLEFDIDGTVQKLWTAEAKQRRDEIRSGIVEPIPGKEALAQIRRIIAQ</sequence>
<dbReference type="InterPro" id="IPR013406">
    <property type="entry name" value="CHP02574_addiction_mod"/>
</dbReference>
<protein>
    <submittedName>
        <fullName evidence="1">Acyl-protein synthetase</fullName>
    </submittedName>
</protein>
<proteinExistence type="predicted"/>
<dbReference type="Pfam" id="PF09720">
    <property type="entry name" value="Unstab_antitox"/>
    <property type="match status" value="1"/>
</dbReference>
<keyword evidence="2" id="KW-1185">Reference proteome</keyword>
<dbReference type="Proteomes" id="UP000226442">
    <property type="component" value="Unassembled WGS sequence"/>
</dbReference>
<evidence type="ECO:0000313" key="1">
    <source>
        <dbReference type="EMBL" id="PHX55302.1"/>
    </source>
</evidence>
<dbReference type="EMBL" id="NXIB02000058">
    <property type="protein sequence ID" value="PHX55302.1"/>
    <property type="molecule type" value="Genomic_DNA"/>
</dbReference>
<evidence type="ECO:0000313" key="2">
    <source>
        <dbReference type="Proteomes" id="UP000226442"/>
    </source>
</evidence>
<dbReference type="AlphaFoldDB" id="A0A2G4F0L6"/>
<comment type="caution">
    <text evidence="1">The sequence shown here is derived from an EMBL/GenBank/DDBJ whole genome shotgun (WGS) entry which is preliminary data.</text>
</comment>
<dbReference type="RefSeq" id="WP_096832128.1">
    <property type="nucleotide sequence ID" value="NZ_NXIB02000058.1"/>
</dbReference>
<name>A0A2G4F0L6_9CYAN</name>
<dbReference type="OrthoDB" id="516945at2"/>
<gene>
    <name evidence="1" type="ORF">CP500_011580</name>
</gene>
<organism evidence="1 2">
    <name type="scientific">Tychonema bourrellyi FEM_GT703</name>
    <dbReference type="NCBI Taxonomy" id="2040638"/>
    <lineage>
        <taxon>Bacteria</taxon>
        <taxon>Bacillati</taxon>
        <taxon>Cyanobacteriota</taxon>
        <taxon>Cyanophyceae</taxon>
        <taxon>Oscillatoriophycideae</taxon>
        <taxon>Oscillatoriales</taxon>
        <taxon>Microcoleaceae</taxon>
        <taxon>Tychonema</taxon>
    </lineage>
</organism>
<reference evidence="1" key="1">
    <citation type="submission" date="2017-10" db="EMBL/GenBank/DDBJ databases">
        <title>Draft genome sequence of the planktic cyanobacteria Tychonema bourrellyi isolated from alpine lentic freshwater.</title>
        <authorList>
            <person name="Tett A."/>
            <person name="Armanini F."/>
            <person name="Asnicar F."/>
            <person name="Boscaini A."/>
            <person name="Pasolli E."/>
            <person name="Zolfo M."/>
            <person name="Donati C."/>
            <person name="Salmaso N."/>
            <person name="Segata N."/>
        </authorList>
    </citation>
    <scope>NUCLEOTIDE SEQUENCE</scope>
    <source>
        <strain evidence="1">FEM_GT703</strain>
    </source>
</reference>
<accession>A0A2G4F0L6</accession>